<evidence type="ECO:0000313" key="3">
    <source>
        <dbReference type="EMBL" id="CAF5174301.1"/>
    </source>
</evidence>
<sequence>TPNSTRSNGALNPEAHEFVPVFSYESNSRPESRGASTTSSTSMNVFNAHAHQQALHLLQQQQHAQSQAAPSIIPTNHPQNAAALYQQY</sequence>
<dbReference type="AlphaFoldDB" id="A0A8S3H638"/>
<comment type="caution">
    <text evidence="3">The sequence shown here is derived from an EMBL/GenBank/DDBJ whole genome shotgun (WGS) entry which is preliminary data.</text>
</comment>
<feature type="compositionally biased region" description="Polar residues" evidence="1">
    <location>
        <begin position="24"/>
        <end position="42"/>
    </location>
</feature>
<dbReference type="Proteomes" id="UP000681720">
    <property type="component" value="Unassembled WGS sequence"/>
</dbReference>
<organism evidence="3 4">
    <name type="scientific">Rotaria magnacalcarata</name>
    <dbReference type="NCBI Taxonomy" id="392030"/>
    <lineage>
        <taxon>Eukaryota</taxon>
        <taxon>Metazoa</taxon>
        <taxon>Spiralia</taxon>
        <taxon>Gnathifera</taxon>
        <taxon>Rotifera</taxon>
        <taxon>Eurotatoria</taxon>
        <taxon>Bdelloidea</taxon>
        <taxon>Philodinida</taxon>
        <taxon>Philodinidae</taxon>
        <taxon>Rotaria</taxon>
    </lineage>
</organism>
<accession>A0A8S3H638</accession>
<feature type="non-terminal residue" evidence="3">
    <location>
        <position position="88"/>
    </location>
</feature>
<dbReference type="EMBL" id="CAJOBJ010020134">
    <property type="protein sequence ID" value="CAF4209106.1"/>
    <property type="molecule type" value="Genomic_DNA"/>
</dbReference>
<feature type="region of interest" description="Disordered" evidence="1">
    <location>
        <begin position="1"/>
        <end position="42"/>
    </location>
</feature>
<feature type="non-terminal residue" evidence="3">
    <location>
        <position position="1"/>
    </location>
</feature>
<dbReference type="Proteomes" id="UP000681967">
    <property type="component" value="Unassembled WGS sequence"/>
</dbReference>
<evidence type="ECO:0000313" key="4">
    <source>
        <dbReference type="Proteomes" id="UP000681967"/>
    </source>
</evidence>
<feature type="compositionally biased region" description="Polar residues" evidence="1">
    <location>
        <begin position="1"/>
        <end position="10"/>
    </location>
</feature>
<evidence type="ECO:0000256" key="1">
    <source>
        <dbReference type="SAM" id="MobiDB-lite"/>
    </source>
</evidence>
<evidence type="ECO:0000313" key="2">
    <source>
        <dbReference type="EMBL" id="CAF4209106.1"/>
    </source>
</evidence>
<name>A0A8S3H638_9BILA</name>
<reference evidence="3" key="1">
    <citation type="submission" date="2021-02" db="EMBL/GenBank/DDBJ databases">
        <authorList>
            <person name="Nowell W R."/>
        </authorList>
    </citation>
    <scope>NUCLEOTIDE SEQUENCE</scope>
</reference>
<protein>
    <submittedName>
        <fullName evidence="3">Uncharacterized protein</fullName>
    </submittedName>
</protein>
<proteinExistence type="predicted"/>
<dbReference type="EMBL" id="CAJOBH010285195">
    <property type="protein sequence ID" value="CAF5174301.1"/>
    <property type="molecule type" value="Genomic_DNA"/>
</dbReference>
<gene>
    <name evidence="3" type="ORF">BYL167_LOCUS77926</name>
    <name evidence="2" type="ORF">GIL414_LOCUS21909</name>
</gene>